<proteinExistence type="inferred from homology"/>
<feature type="binding site" evidence="11">
    <location>
        <position position="146"/>
    </location>
    <ligand>
        <name>Mg(2+)</name>
        <dbReference type="ChEBI" id="CHEBI:18420"/>
    </ligand>
</feature>
<dbReference type="PANTHER" id="PTHR30040">
    <property type="entry name" value="THIAMINE BIOSYNTHESIS LIPOPROTEIN APBE"/>
    <property type="match status" value="1"/>
</dbReference>
<dbReference type="EMBL" id="AP014612">
    <property type="protein sequence ID" value="BAQ24210.1"/>
    <property type="molecule type" value="Genomic_DNA"/>
</dbReference>
<comment type="cofactor">
    <cofactor evidence="11">
        <name>Mg(2+)</name>
        <dbReference type="ChEBI" id="CHEBI:18420"/>
    </cofactor>
    <cofactor evidence="11">
        <name>Mn(2+)</name>
        <dbReference type="ChEBI" id="CHEBI:29035"/>
    </cofactor>
    <text evidence="11">Magnesium. Can also use manganese.</text>
</comment>
<evidence type="ECO:0000256" key="5">
    <source>
        <dbReference type="ARBA" id="ARBA00022723"/>
    </source>
</evidence>
<dbReference type="Pfam" id="PF02424">
    <property type="entry name" value="ApbE"/>
    <property type="match status" value="1"/>
</dbReference>
<comment type="similarity">
    <text evidence="10">Belongs to the ApbE family.</text>
</comment>
<dbReference type="Proteomes" id="UP000217758">
    <property type="component" value="Chromosome"/>
</dbReference>
<evidence type="ECO:0000313" key="13">
    <source>
        <dbReference type="Proteomes" id="UP000217758"/>
    </source>
</evidence>
<reference evidence="12 13" key="1">
    <citation type="journal article" date="2016" name="Microbiol. Immunol.">
        <title>Complete genome sequence of Streptococcus troglodytae TKU31 isolated from the oral cavity of a chimpanzee (Pan troglodytes).</title>
        <authorList>
            <person name="Okamoto M."/>
            <person name="Naito M."/>
            <person name="Miyanohara M."/>
            <person name="Imai S."/>
            <person name="Nomura Y."/>
            <person name="Saito W."/>
            <person name="Momoi Y."/>
            <person name="Takada K."/>
            <person name="Miyabe-Nishiwaki T."/>
            <person name="Tomonaga M."/>
            <person name="Hanada N."/>
        </authorList>
    </citation>
    <scope>NUCLEOTIDE SEQUENCE [LARGE SCALE GENOMIC DNA]</scope>
    <source>
        <strain evidence="13">TKU 31</strain>
    </source>
</reference>
<evidence type="ECO:0000256" key="7">
    <source>
        <dbReference type="ARBA" id="ARBA00022842"/>
    </source>
</evidence>
<organism evidence="12 13">
    <name type="scientific">Streptococcus troglodytae</name>
    <dbReference type="NCBI Taxonomy" id="1111760"/>
    <lineage>
        <taxon>Bacteria</taxon>
        <taxon>Bacillati</taxon>
        <taxon>Bacillota</taxon>
        <taxon>Bacilli</taxon>
        <taxon>Lactobacillales</taxon>
        <taxon>Streptococcaceae</taxon>
        <taxon>Streptococcus</taxon>
    </lineage>
</organism>
<evidence type="ECO:0000256" key="3">
    <source>
        <dbReference type="ARBA" id="ARBA00022630"/>
    </source>
</evidence>
<dbReference type="RefSeq" id="WP_128833248.1">
    <property type="nucleotide sequence ID" value="NZ_AP014612.1"/>
</dbReference>
<gene>
    <name evidence="12" type="primary">apbE</name>
    <name evidence="12" type="ORF">SRT_09490</name>
</gene>
<evidence type="ECO:0000256" key="9">
    <source>
        <dbReference type="ARBA" id="ARBA00048540"/>
    </source>
</evidence>
<evidence type="ECO:0000256" key="4">
    <source>
        <dbReference type="ARBA" id="ARBA00022679"/>
    </source>
</evidence>
<evidence type="ECO:0000256" key="8">
    <source>
        <dbReference type="ARBA" id="ARBA00031306"/>
    </source>
</evidence>
<evidence type="ECO:0000256" key="6">
    <source>
        <dbReference type="ARBA" id="ARBA00022827"/>
    </source>
</evidence>
<dbReference type="PIRSF" id="PIRSF006268">
    <property type="entry name" value="ApbE"/>
    <property type="match status" value="1"/>
</dbReference>
<evidence type="ECO:0000313" key="12">
    <source>
        <dbReference type="EMBL" id="BAQ24210.1"/>
    </source>
</evidence>
<evidence type="ECO:0000256" key="10">
    <source>
        <dbReference type="PIRNR" id="PIRNR006268"/>
    </source>
</evidence>
<comment type="catalytic activity">
    <reaction evidence="9 10">
        <text>L-threonyl-[protein] + FAD = FMN-L-threonyl-[protein] + AMP + H(+)</text>
        <dbReference type="Rhea" id="RHEA:36847"/>
        <dbReference type="Rhea" id="RHEA-COMP:11060"/>
        <dbReference type="Rhea" id="RHEA-COMP:11061"/>
        <dbReference type="ChEBI" id="CHEBI:15378"/>
        <dbReference type="ChEBI" id="CHEBI:30013"/>
        <dbReference type="ChEBI" id="CHEBI:57692"/>
        <dbReference type="ChEBI" id="CHEBI:74257"/>
        <dbReference type="ChEBI" id="CHEBI:456215"/>
        <dbReference type="EC" id="2.7.1.180"/>
    </reaction>
</comment>
<dbReference type="AlphaFoldDB" id="A0A1L7LJA3"/>
<dbReference type="EC" id="2.7.1.180" evidence="1 10"/>
<keyword evidence="4 10" id="KW-0808">Transferase</keyword>
<keyword evidence="5 10" id="KW-0479">Metal-binding</keyword>
<keyword evidence="3 10" id="KW-0285">Flavoprotein</keyword>
<keyword evidence="7 10" id="KW-0460">Magnesium</keyword>
<evidence type="ECO:0000256" key="11">
    <source>
        <dbReference type="PIRSR" id="PIRSR006268-2"/>
    </source>
</evidence>
<evidence type="ECO:0000256" key="2">
    <source>
        <dbReference type="ARBA" id="ARBA00016337"/>
    </source>
</evidence>
<dbReference type="InterPro" id="IPR024932">
    <property type="entry name" value="ApbE"/>
</dbReference>
<name>A0A1L7LJA3_9STRE</name>
<keyword evidence="13" id="KW-1185">Reference proteome</keyword>
<keyword evidence="12" id="KW-0449">Lipoprotein</keyword>
<dbReference type="SUPFAM" id="SSF143631">
    <property type="entry name" value="ApbE-like"/>
    <property type="match status" value="1"/>
</dbReference>
<sequence length="311" mass="34670">MQAQQTLYLMGTTINLMVEADNAKELVETACQLLKTYEHRFSANSDDSELMAVNHLAGVSPLQVQEDLFQLIKIGKKHSIEQPSNLNIAIGPLVQSWRIGFDDARLPDQAEIDKQLKLIDPHKIILDAQEQTVFLSQKGMKIDLGALAKGYIADKIITYLKIQGAASAMINLGGNLLVYGPNKKRPNGLWYIGIQDPKKPRNQNIGIVKIHDQSVVTSGIYERHLQVDGGDYHHIFDKNTGYPIETQMASLSIISDLSLDGEIWTTRLFGLPIPFVMETINQISHIEGIIITRDNRLAVSDGLKNTFSAFH</sequence>
<dbReference type="GO" id="GO:0046872">
    <property type="term" value="F:metal ion binding"/>
    <property type="evidence" value="ECO:0007669"/>
    <property type="project" value="UniProtKB-UniRule"/>
</dbReference>
<feature type="binding site" evidence="11">
    <location>
        <position position="266"/>
    </location>
    <ligand>
        <name>Mg(2+)</name>
        <dbReference type="ChEBI" id="CHEBI:18420"/>
    </ligand>
</feature>
<protein>
    <recommendedName>
        <fullName evidence="2 10">FAD:protein FMN transferase</fullName>
        <ecNumber evidence="1 10">2.7.1.180</ecNumber>
    </recommendedName>
    <alternativeName>
        <fullName evidence="8 10">Flavin transferase</fullName>
    </alternativeName>
</protein>
<dbReference type="Gene3D" id="3.10.520.10">
    <property type="entry name" value="ApbE-like domains"/>
    <property type="match status" value="1"/>
</dbReference>
<evidence type="ECO:0000256" key="1">
    <source>
        <dbReference type="ARBA" id="ARBA00011955"/>
    </source>
</evidence>
<dbReference type="KEGG" id="strg:SRT_09490"/>
<keyword evidence="6 10" id="KW-0274">FAD</keyword>
<dbReference type="InterPro" id="IPR003374">
    <property type="entry name" value="ApbE-like_sf"/>
</dbReference>
<dbReference type="GO" id="GO:0016740">
    <property type="term" value="F:transferase activity"/>
    <property type="evidence" value="ECO:0007669"/>
    <property type="project" value="UniProtKB-UniRule"/>
</dbReference>
<dbReference type="PANTHER" id="PTHR30040:SF2">
    <property type="entry name" value="FAD:PROTEIN FMN TRANSFERASE"/>
    <property type="match status" value="1"/>
</dbReference>
<accession>A0A1L7LJA3</accession>